<evidence type="ECO:0000256" key="4">
    <source>
        <dbReference type="ARBA" id="ARBA00022729"/>
    </source>
</evidence>
<evidence type="ECO:0000259" key="14">
    <source>
        <dbReference type="PROSITE" id="PS50853"/>
    </source>
</evidence>
<dbReference type="PROSITE" id="PS01353">
    <property type="entry name" value="HEMATOPO_REC_L_F2"/>
    <property type="match status" value="1"/>
</dbReference>
<dbReference type="InterPro" id="IPR036116">
    <property type="entry name" value="FN3_sf"/>
</dbReference>
<keyword evidence="6 12" id="KW-1133">Transmembrane helix</keyword>
<feature type="domain" description="Fibronectin type-III" evidence="14">
    <location>
        <begin position="494"/>
        <end position="585"/>
    </location>
</feature>
<dbReference type="Gene3D" id="2.60.40.10">
    <property type="entry name" value="Immunoglobulins"/>
    <property type="match status" value="5"/>
</dbReference>
<evidence type="ECO:0000256" key="3">
    <source>
        <dbReference type="ARBA" id="ARBA00022692"/>
    </source>
</evidence>
<feature type="region of interest" description="Disordered" evidence="11">
    <location>
        <begin position="711"/>
        <end position="745"/>
    </location>
</feature>
<evidence type="ECO:0000256" key="7">
    <source>
        <dbReference type="ARBA" id="ARBA00023136"/>
    </source>
</evidence>
<keyword evidence="10" id="KW-0325">Glycoprotein</keyword>
<feature type="chain" id="PRO_5044340436" description="Fibronectin type-III domain-containing protein" evidence="13">
    <location>
        <begin position="22"/>
        <end position="790"/>
    </location>
</feature>
<keyword evidence="7 12" id="KW-0472">Membrane</keyword>
<dbReference type="InterPro" id="IPR003961">
    <property type="entry name" value="FN3_dom"/>
</dbReference>
<evidence type="ECO:0000256" key="10">
    <source>
        <dbReference type="ARBA" id="ARBA00023180"/>
    </source>
</evidence>
<dbReference type="PANTHER" id="PTHR48423">
    <property type="entry name" value="INTERLEUKIN-27 RECEPTOR SUBUNIT ALPHA"/>
    <property type="match status" value="1"/>
</dbReference>
<keyword evidence="3 12" id="KW-0812">Transmembrane</keyword>
<dbReference type="GeneTree" id="ENSGT00940000155776"/>
<organism evidence="15 16">
    <name type="scientific">Astatotilapia calliptera</name>
    <name type="common">Eastern happy</name>
    <name type="synonym">Chromis callipterus</name>
    <dbReference type="NCBI Taxonomy" id="8154"/>
    <lineage>
        <taxon>Eukaryota</taxon>
        <taxon>Metazoa</taxon>
        <taxon>Chordata</taxon>
        <taxon>Craniata</taxon>
        <taxon>Vertebrata</taxon>
        <taxon>Euteleostomi</taxon>
        <taxon>Actinopterygii</taxon>
        <taxon>Neopterygii</taxon>
        <taxon>Teleostei</taxon>
        <taxon>Neoteleostei</taxon>
        <taxon>Acanthomorphata</taxon>
        <taxon>Ovalentaria</taxon>
        <taxon>Cichlomorphae</taxon>
        <taxon>Cichliformes</taxon>
        <taxon>Cichlidae</taxon>
        <taxon>African cichlids</taxon>
        <taxon>Pseudocrenilabrinae</taxon>
        <taxon>Haplochromini</taxon>
        <taxon>Astatotilapia</taxon>
    </lineage>
</organism>
<dbReference type="InterPro" id="IPR013783">
    <property type="entry name" value="Ig-like_fold"/>
</dbReference>
<evidence type="ECO:0000256" key="6">
    <source>
        <dbReference type="ARBA" id="ARBA00022989"/>
    </source>
</evidence>
<keyword evidence="4 13" id="KW-0732">Signal</keyword>
<feature type="domain" description="Fibronectin type-III" evidence="14">
    <location>
        <begin position="398"/>
        <end position="492"/>
    </location>
</feature>
<comment type="subcellular location">
    <subcellularLocation>
        <location evidence="1">Membrane</location>
        <topology evidence="1">Single-pass type I membrane protein</topology>
    </subcellularLocation>
</comment>
<accession>A0A3P8NV06</accession>
<reference evidence="15" key="3">
    <citation type="submission" date="2025-09" db="UniProtKB">
        <authorList>
            <consortium name="Ensembl"/>
        </authorList>
    </citation>
    <scope>IDENTIFICATION</scope>
</reference>
<evidence type="ECO:0000313" key="15">
    <source>
        <dbReference type="Ensembl" id="ENSACLP00000008643.2"/>
    </source>
</evidence>
<feature type="signal peptide" evidence="13">
    <location>
        <begin position="1"/>
        <end position="21"/>
    </location>
</feature>
<evidence type="ECO:0000256" key="1">
    <source>
        <dbReference type="ARBA" id="ARBA00004479"/>
    </source>
</evidence>
<protein>
    <recommendedName>
        <fullName evidence="14">Fibronectin type-III domain-containing protein</fullName>
    </recommendedName>
</protein>
<evidence type="ECO:0000256" key="8">
    <source>
        <dbReference type="ARBA" id="ARBA00023157"/>
    </source>
</evidence>
<dbReference type="Proteomes" id="UP000265100">
    <property type="component" value="Chromosome 23"/>
</dbReference>
<sequence>MLQLRSVFVAVAVLAVQLCIGDKSCVIRSSTDSVVQLGSSFEVFCIFNLMCTGSMYSGQGPTKQKHKALNSTTIHFKVVNITENRTYSCHCENRKDLDPCGLDISAGYLPDHPKNISCIYKIVKNESGVVVCIWNRGRDTNLRNSSALWVKGVSGSHSAGSTSYKVSDKGTELLSVNFTVSRSVELISVWVQTENPLGSANSSIINYTLSKIVMPSTPVLGKPECYSRKCIMKVEQPVRTQHLEIQYRAEKQTWTTYQDSVVQMNSSHWSISSLEPYRLYHFRARSKFSTGLWSEWSTNIYAWTQEESPAKELDVWLASDFKHMKVYWKEMNVSVSRGKILGYELSISSFSVITNVSANERSCLVELCASCDVTVRARNSKGLSPPARVTTRRTEAKSPNNLQVTANNSNITISWTKPETAPPPTTYVVEWYPDGNKLEELRWVRLGENKNHAVISDVHPYECYDGAVYVLYNESSISWKFKGVATLESAPEAAPRVQEKVEGRNNVNITWSELDRSQRRGCITKYTIYLETMGNTKIYSTPASERTYIIKDLPPAEYRLWMSASTAAGDGPAGQKIKFFIAHDTQAFLLPVCIISSVAVVILVCLYQNSTVKQRSWELFQCFMLDVVPDPANSKWAKEYTQDKGNMNLPLPPCSSSEPREEEKLILVNVEELPKQNSESRKPILRMSPSTRLSSETEPESVIPTTYIKSLSHDSDSSDHTHTSLDTTVDYISSHEPGNLDEEDDEEKCGEFLDMPFISNHNIFIEPLVFGGKLTLDAVKIDCSDFFQNA</sequence>
<reference evidence="15" key="1">
    <citation type="submission" date="2018-05" db="EMBL/GenBank/DDBJ databases">
        <authorList>
            <person name="Datahose"/>
        </authorList>
    </citation>
    <scope>NUCLEOTIDE SEQUENCE</scope>
</reference>
<comment type="similarity">
    <text evidence="2">Belongs to the type I cytokine receptor family. Type 2 subfamily.</text>
</comment>
<dbReference type="PROSITE" id="PS50853">
    <property type="entry name" value="FN3"/>
    <property type="match status" value="3"/>
</dbReference>
<proteinExistence type="inferred from homology"/>
<evidence type="ECO:0000256" key="13">
    <source>
        <dbReference type="SAM" id="SignalP"/>
    </source>
</evidence>
<keyword evidence="16" id="KW-1185">Reference proteome</keyword>
<feature type="compositionally biased region" description="Basic and acidic residues" evidence="11">
    <location>
        <begin position="711"/>
        <end position="723"/>
    </location>
</feature>
<evidence type="ECO:0000256" key="2">
    <source>
        <dbReference type="ARBA" id="ARBA00008921"/>
    </source>
</evidence>
<dbReference type="GO" id="GO:0005886">
    <property type="term" value="C:plasma membrane"/>
    <property type="evidence" value="ECO:0007669"/>
    <property type="project" value="UniProtKB-ARBA"/>
</dbReference>
<keyword evidence="8" id="KW-1015">Disulfide bond</keyword>
<dbReference type="Pfam" id="PF00041">
    <property type="entry name" value="fn3"/>
    <property type="match status" value="1"/>
</dbReference>
<dbReference type="GO" id="GO:0004896">
    <property type="term" value="F:cytokine receptor activity"/>
    <property type="evidence" value="ECO:0007669"/>
    <property type="project" value="InterPro"/>
</dbReference>
<keyword evidence="5" id="KW-0677">Repeat</keyword>
<feature type="domain" description="Fibronectin type-III" evidence="14">
    <location>
        <begin position="214"/>
        <end position="307"/>
    </location>
</feature>
<reference evidence="15" key="2">
    <citation type="submission" date="2025-08" db="UniProtKB">
        <authorList>
            <consortium name="Ensembl"/>
        </authorList>
    </citation>
    <scope>IDENTIFICATION</scope>
</reference>
<dbReference type="PANTHER" id="PTHR48423:SF1">
    <property type="entry name" value="INTERLEUKIN-27 RECEPTOR SUBUNIT ALPHA"/>
    <property type="match status" value="1"/>
</dbReference>
<dbReference type="Bgee" id="ENSACLG00000005783">
    <property type="expression patterns" value="Expressed in spleen and 2 other cell types or tissues"/>
</dbReference>
<dbReference type="CDD" id="cd00063">
    <property type="entry name" value="FN3"/>
    <property type="match status" value="3"/>
</dbReference>
<evidence type="ECO:0000313" key="16">
    <source>
        <dbReference type="Proteomes" id="UP000265100"/>
    </source>
</evidence>
<dbReference type="InterPro" id="IPR003529">
    <property type="entry name" value="Hematopoietin_rcpt_Gp130_CS"/>
</dbReference>
<dbReference type="SMART" id="SM00060">
    <property type="entry name" value="FN3"/>
    <property type="match status" value="3"/>
</dbReference>
<evidence type="ECO:0000256" key="12">
    <source>
        <dbReference type="SAM" id="Phobius"/>
    </source>
</evidence>
<evidence type="ECO:0000256" key="11">
    <source>
        <dbReference type="SAM" id="MobiDB-lite"/>
    </source>
</evidence>
<evidence type="ECO:0000256" key="5">
    <source>
        <dbReference type="ARBA" id="ARBA00022737"/>
    </source>
</evidence>
<dbReference type="SUPFAM" id="SSF49265">
    <property type="entry name" value="Fibronectin type III"/>
    <property type="match status" value="3"/>
</dbReference>
<feature type="transmembrane region" description="Helical" evidence="12">
    <location>
        <begin position="588"/>
        <end position="607"/>
    </location>
</feature>
<gene>
    <name evidence="15" type="primary">IL12RB2</name>
</gene>
<dbReference type="InterPro" id="IPR052672">
    <property type="entry name" value="Type1_Cytokine_Rcpt_Type2"/>
</dbReference>
<keyword evidence="9" id="KW-0675">Receptor</keyword>
<feature type="region of interest" description="Disordered" evidence="11">
    <location>
        <begin position="678"/>
        <end position="699"/>
    </location>
</feature>
<dbReference type="AlphaFoldDB" id="A0A3P8NV06"/>
<evidence type="ECO:0000256" key="9">
    <source>
        <dbReference type="ARBA" id="ARBA00023170"/>
    </source>
</evidence>
<dbReference type="Ensembl" id="ENSACLT00000008848.2">
    <property type="protein sequence ID" value="ENSACLP00000008643.2"/>
    <property type="gene ID" value="ENSACLG00000005783.2"/>
</dbReference>
<name>A0A3P8NV06_ASTCA</name>